<dbReference type="AlphaFoldDB" id="A0A0V1PVT9"/>
<keyword evidence="5" id="KW-0375">Hydrogen ion transport</keyword>
<dbReference type="OrthoDB" id="1262810at2759"/>
<dbReference type="EMBL" id="LMYN01000093">
    <property type="protein sequence ID" value="KSA00304.1"/>
    <property type="molecule type" value="Genomic_DNA"/>
</dbReference>
<sequence length="205" mass="22261">MASRFFVRSMASATKSIKPPVQLFGVDGTYANALYSASVQESSVEKTYQLLGKINELVDNDSQVKDFLHNPALTKDDRSAVIQALSSGLKLDKTTTNFLNVLAEYNRLAHFQNIYKEFSTLNDAHQGLVEAKVTSVKPLDSKILKRLQASIGKSSFVGDGKTLKLTNDVNPDILGGLIVEVGDRTVDLSVSAKIAKLNNTLGEAL</sequence>
<evidence type="ECO:0000256" key="1">
    <source>
        <dbReference type="ARBA" id="ARBA00004370"/>
    </source>
</evidence>
<protein>
    <recommendedName>
        <fullName evidence="3">ATP synthase subunit 5, mitochondrial</fullName>
    </recommendedName>
</protein>
<dbReference type="Proteomes" id="UP000054251">
    <property type="component" value="Unassembled WGS sequence"/>
</dbReference>
<evidence type="ECO:0000256" key="5">
    <source>
        <dbReference type="ARBA" id="ARBA00022781"/>
    </source>
</evidence>
<evidence type="ECO:0000256" key="3">
    <source>
        <dbReference type="ARBA" id="ARBA00014723"/>
    </source>
</evidence>
<evidence type="ECO:0000256" key="8">
    <source>
        <dbReference type="ARBA" id="ARBA00023310"/>
    </source>
</evidence>
<keyword evidence="4" id="KW-0813">Transport</keyword>
<keyword evidence="10" id="KW-1185">Reference proteome</keyword>
<keyword evidence="8" id="KW-0066">ATP synthesis</keyword>
<dbReference type="NCBIfam" id="TIGR01145">
    <property type="entry name" value="ATP_synt_delta"/>
    <property type="match status" value="1"/>
</dbReference>
<proteinExistence type="inferred from homology"/>
<dbReference type="GeneID" id="26840927"/>
<evidence type="ECO:0000256" key="2">
    <source>
        <dbReference type="ARBA" id="ARBA00007046"/>
    </source>
</evidence>
<dbReference type="GO" id="GO:0016020">
    <property type="term" value="C:membrane"/>
    <property type="evidence" value="ECO:0007669"/>
    <property type="project" value="UniProtKB-SubCell"/>
</dbReference>
<dbReference type="HAMAP" id="MF_01416">
    <property type="entry name" value="ATP_synth_delta_bact"/>
    <property type="match status" value="1"/>
</dbReference>
<dbReference type="PANTHER" id="PTHR11910">
    <property type="entry name" value="ATP SYNTHASE DELTA CHAIN"/>
    <property type="match status" value="1"/>
</dbReference>
<evidence type="ECO:0000313" key="9">
    <source>
        <dbReference type="EMBL" id="KSA00304.1"/>
    </source>
</evidence>
<dbReference type="Pfam" id="PF00213">
    <property type="entry name" value="OSCP"/>
    <property type="match status" value="1"/>
</dbReference>
<comment type="similarity">
    <text evidence="2">Belongs to the ATPase delta chain family.</text>
</comment>
<gene>
    <name evidence="9" type="ORF">AC631_03918</name>
</gene>
<organism evidence="9 10">
    <name type="scientific">Debaryomyces fabryi</name>
    <dbReference type="NCBI Taxonomy" id="58627"/>
    <lineage>
        <taxon>Eukaryota</taxon>
        <taxon>Fungi</taxon>
        <taxon>Dikarya</taxon>
        <taxon>Ascomycota</taxon>
        <taxon>Saccharomycotina</taxon>
        <taxon>Pichiomycetes</taxon>
        <taxon>Debaryomycetaceae</taxon>
        <taxon>Debaryomyces</taxon>
    </lineage>
</organism>
<comment type="subcellular location">
    <subcellularLocation>
        <location evidence="1">Membrane</location>
    </subcellularLocation>
</comment>
<evidence type="ECO:0000256" key="4">
    <source>
        <dbReference type="ARBA" id="ARBA00022448"/>
    </source>
</evidence>
<accession>A0A0V1PVT9</accession>
<dbReference type="PRINTS" id="PR00125">
    <property type="entry name" value="ATPASEDELTA"/>
</dbReference>
<dbReference type="InterPro" id="IPR020781">
    <property type="entry name" value="ATPase_OSCP/d_CS"/>
</dbReference>
<dbReference type="GO" id="GO:0046933">
    <property type="term" value="F:proton-transporting ATP synthase activity, rotational mechanism"/>
    <property type="evidence" value="ECO:0007669"/>
    <property type="project" value="InterPro"/>
</dbReference>
<dbReference type="Gene3D" id="1.10.520.20">
    <property type="entry name" value="N-terminal domain of the delta subunit of the F1F0-ATP synthase"/>
    <property type="match status" value="1"/>
</dbReference>
<evidence type="ECO:0000313" key="10">
    <source>
        <dbReference type="Proteomes" id="UP000054251"/>
    </source>
</evidence>
<name>A0A0V1PVT9_9ASCO</name>
<evidence type="ECO:0000256" key="7">
    <source>
        <dbReference type="ARBA" id="ARBA00023136"/>
    </source>
</evidence>
<dbReference type="SUPFAM" id="SSF47928">
    <property type="entry name" value="N-terminal domain of the delta subunit of the F1F0-ATP synthase"/>
    <property type="match status" value="1"/>
</dbReference>
<comment type="caution">
    <text evidence="9">The sequence shown here is derived from an EMBL/GenBank/DDBJ whole genome shotgun (WGS) entry which is preliminary data.</text>
</comment>
<dbReference type="RefSeq" id="XP_015466406.1">
    <property type="nucleotide sequence ID" value="XM_015612747.1"/>
</dbReference>
<keyword evidence="6" id="KW-0406">Ion transport</keyword>
<evidence type="ECO:0000256" key="6">
    <source>
        <dbReference type="ARBA" id="ARBA00023065"/>
    </source>
</evidence>
<dbReference type="PROSITE" id="PS00389">
    <property type="entry name" value="ATPASE_DELTA"/>
    <property type="match status" value="1"/>
</dbReference>
<dbReference type="InterPro" id="IPR000711">
    <property type="entry name" value="ATPase_OSCP/dsu"/>
</dbReference>
<dbReference type="InterPro" id="IPR026015">
    <property type="entry name" value="ATP_synth_OSCP/delta_N_sf"/>
</dbReference>
<reference evidence="9 10" key="1">
    <citation type="submission" date="2015-11" db="EMBL/GenBank/DDBJ databases">
        <title>The genome of Debaryomyces fabryi.</title>
        <authorList>
            <person name="Tafer H."/>
            <person name="Lopandic K."/>
        </authorList>
    </citation>
    <scope>NUCLEOTIDE SEQUENCE [LARGE SCALE GENOMIC DNA]</scope>
    <source>
        <strain evidence="9 10">CBS 789</strain>
    </source>
</reference>
<keyword evidence="7" id="KW-0472">Membrane</keyword>